<evidence type="ECO:0000313" key="2">
    <source>
        <dbReference type="EMBL" id="RAK74558.1"/>
    </source>
</evidence>
<dbReference type="EMBL" id="KZ824667">
    <property type="protein sequence ID" value="RAK74558.1"/>
    <property type="molecule type" value="Genomic_DNA"/>
</dbReference>
<dbReference type="GeneID" id="63856926"/>
<proteinExistence type="predicted"/>
<feature type="region of interest" description="Disordered" evidence="1">
    <location>
        <begin position="1"/>
        <end position="38"/>
    </location>
</feature>
<sequence length="135" mass="15135">MRKQELSPSNRINQKAGERQRMRDKRRRRLGKEEEKKMKKKVDLRTVIPIEKEGAVAVLTAVSTTMEKYCNSVDVLLPANNPKQAIRSMIATTDPVDHTSIEFIHAKLGGKPVALIIMHRASPPVPVELKNNASG</sequence>
<keyword evidence="3" id="KW-1185">Reference proteome</keyword>
<gene>
    <name evidence="2" type="ORF">BO72DRAFT_200125</name>
</gene>
<protein>
    <submittedName>
        <fullName evidence="2">Uncharacterized protein</fullName>
    </submittedName>
</protein>
<name>A0A8G1RLY3_9EURO</name>
<accession>A0A8G1RLY3</accession>
<dbReference type="RefSeq" id="XP_040798568.1">
    <property type="nucleotide sequence ID" value="XM_040939593.1"/>
</dbReference>
<dbReference type="VEuPathDB" id="FungiDB:BO72DRAFT_200125"/>
<dbReference type="AlphaFoldDB" id="A0A8G1RLY3"/>
<evidence type="ECO:0000313" key="3">
    <source>
        <dbReference type="Proteomes" id="UP000249789"/>
    </source>
</evidence>
<dbReference type="Proteomes" id="UP000249789">
    <property type="component" value="Unassembled WGS sequence"/>
</dbReference>
<organism evidence="2 3">
    <name type="scientific">Aspergillus fijiensis CBS 313.89</name>
    <dbReference type="NCBI Taxonomy" id="1448319"/>
    <lineage>
        <taxon>Eukaryota</taxon>
        <taxon>Fungi</taxon>
        <taxon>Dikarya</taxon>
        <taxon>Ascomycota</taxon>
        <taxon>Pezizomycotina</taxon>
        <taxon>Eurotiomycetes</taxon>
        <taxon>Eurotiomycetidae</taxon>
        <taxon>Eurotiales</taxon>
        <taxon>Aspergillaceae</taxon>
        <taxon>Aspergillus</taxon>
    </lineage>
</organism>
<reference evidence="2 3" key="1">
    <citation type="submission" date="2018-02" db="EMBL/GenBank/DDBJ databases">
        <title>The genomes of Aspergillus section Nigri reveals drivers in fungal speciation.</title>
        <authorList>
            <consortium name="DOE Joint Genome Institute"/>
            <person name="Vesth T.C."/>
            <person name="Nybo J."/>
            <person name="Theobald S."/>
            <person name="Brandl J."/>
            <person name="Frisvad J.C."/>
            <person name="Nielsen K.F."/>
            <person name="Lyhne E.K."/>
            <person name="Kogle M.E."/>
            <person name="Kuo A."/>
            <person name="Riley R."/>
            <person name="Clum A."/>
            <person name="Nolan M."/>
            <person name="Lipzen A."/>
            <person name="Salamov A."/>
            <person name="Henrissat B."/>
            <person name="Wiebenga A."/>
            <person name="De vries R.P."/>
            <person name="Grigoriev I.V."/>
            <person name="Mortensen U.H."/>
            <person name="Andersen M.R."/>
            <person name="Baker S.E."/>
        </authorList>
    </citation>
    <scope>NUCLEOTIDE SEQUENCE [LARGE SCALE GENOMIC DNA]</scope>
    <source>
        <strain evidence="2 3">CBS 313.89</strain>
    </source>
</reference>
<evidence type="ECO:0000256" key="1">
    <source>
        <dbReference type="SAM" id="MobiDB-lite"/>
    </source>
</evidence>
<feature type="compositionally biased region" description="Polar residues" evidence="1">
    <location>
        <begin position="1"/>
        <end position="13"/>
    </location>
</feature>